<dbReference type="RefSeq" id="WP_228441107.1">
    <property type="nucleotide sequence ID" value="NZ_CP019699.1"/>
</dbReference>
<evidence type="ECO:0000256" key="6">
    <source>
        <dbReference type="ARBA" id="ARBA00023136"/>
    </source>
</evidence>
<feature type="domain" description="ABC transmembrane type-1" evidence="8">
    <location>
        <begin position="93"/>
        <end position="282"/>
    </location>
</feature>
<comment type="similarity">
    <text evidence="7">Belongs to the binding-protein-dependent transport system permease family.</text>
</comment>
<evidence type="ECO:0000313" key="9">
    <source>
        <dbReference type="EMBL" id="AQS56443.1"/>
    </source>
</evidence>
<dbReference type="STRING" id="1471761.B0W44_12420"/>
<protein>
    <submittedName>
        <fullName evidence="9">Peptide ABC transporter permease</fullName>
    </submittedName>
</protein>
<dbReference type="InterPro" id="IPR035906">
    <property type="entry name" value="MetI-like_sf"/>
</dbReference>
<evidence type="ECO:0000259" key="8">
    <source>
        <dbReference type="PROSITE" id="PS50928"/>
    </source>
</evidence>
<gene>
    <name evidence="9" type="ORF">B0W44_12420</name>
</gene>
<reference evidence="9 10" key="1">
    <citation type="journal article" date="2015" name="Int. J. Syst. Evol. Microbiol.">
        <title>Novibacillus thermophilus gen. nov., sp. nov., a Gram-staining-negative and moderately thermophilic member of the family Thermoactinomycetaceae.</title>
        <authorList>
            <person name="Yang G."/>
            <person name="Chen J."/>
            <person name="Zhou S."/>
        </authorList>
    </citation>
    <scope>NUCLEOTIDE SEQUENCE [LARGE SCALE GENOMIC DNA]</scope>
    <source>
        <strain evidence="9 10">SG-1</strain>
    </source>
</reference>
<evidence type="ECO:0000256" key="5">
    <source>
        <dbReference type="ARBA" id="ARBA00022989"/>
    </source>
</evidence>
<organism evidence="9 10">
    <name type="scientific">Novibacillus thermophilus</name>
    <dbReference type="NCBI Taxonomy" id="1471761"/>
    <lineage>
        <taxon>Bacteria</taxon>
        <taxon>Bacillati</taxon>
        <taxon>Bacillota</taxon>
        <taxon>Bacilli</taxon>
        <taxon>Bacillales</taxon>
        <taxon>Thermoactinomycetaceae</taxon>
        <taxon>Novibacillus</taxon>
    </lineage>
</organism>
<dbReference type="Pfam" id="PF00528">
    <property type="entry name" value="BPD_transp_1"/>
    <property type="match status" value="1"/>
</dbReference>
<dbReference type="PROSITE" id="PS50928">
    <property type="entry name" value="ABC_TM1"/>
    <property type="match status" value="1"/>
</dbReference>
<feature type="transmembrane region" description="Helical" evidence="7">
    <location>
        <begin position="214"/>
        <end position="239"/>
    </location>
</feature>
<feature type="transmembrane region" description="Helical" evidence="7">
    <location>
        <begin position="137"/>
        <end position="163"/>
    </location>
</feature>
<evidence type="ECO:0000313" key="10">
    <source>
        <dbReference type="Proteomes" id="UP000188603"/>
    </source>
</evidence>
<dbReference type="CDD" id="cd06261">
    <property type="entry name" value="TM_PBP2"/>
    <property type="match status" value="1"/>
</dbReference>
<evidence type="ECO:0000256" key="2">
    <source>
        <dbReference type="ARBA" id="ARBA00022448"/>
    </source>
</evidence>
<dbReference type="InterPro" id="IPR050366">
    <property type="entry name" value="BP-dependent_transpt_permease"/>
</dbReference>
<dbReference type="KEGG" id="ntr:B0W44_12420"/>
<dbReference type="EMBL" id="CP019699">
    <property type="protein sequence ID" value="AQS56443.1"/>
    <property type="molecule type" value="Genomic_DNA"/>
</dbReference>
<keyword evidence="10" id="KW-1185">Reference proteome</keyword>
<keyword evidence="3" id="KW-1003">Cell membrane</keyword>
<dbReference type="PANTHER" id="PTHR43386">
    <property type="entry name" value="OLIGOPEPTIDE TRANSPORT SYSTEM PERMEASE PROTEIN APPC"/>
    <property type="match status" value="1"/>
</dbReference>
<accession>A0A1U9K8X5</accession>
<comment type="subcellular location">
    <subcellularLocation>
        <location evidence="1 7">Cell membrane</location>
        <topology evidence="1 7">Multi-pass membrane protein</topology>
    </subcellularLocation>
</comment>
<dbReference type="PANTHER" id="PTHR43386:SF26">
    <property type="entry name" value="ABC TRANSPORTER PERMEASE PROTEIN"/>
    <property type="match status" value="1"/>
</dbReference>
<dbReference type="InterPro" id="IPR000515">
    <property type="entry name" value="MetI-like"/>
</dbReference>
<feature type="transmembrane region" description="Helical" evidence="7">
    <location>
        <begin position="95"/>
        <end position="117"/>
    </location>
</feature>
<dbReference type="GO" id="GO:0055085">
    <property type="term" value="P:transmembrane transport"/>
    <property type="evidence" value="ECO:0007669"/>
    <property type="project" value="InterPro"/>
</dbReference>
<feature type="transmembrane region" description="Helical" evidence="7">
    <location>
        <begin position="259"/>
        <end position="281"/>
    </location>
</feature>
<dbReference type="Proteomes" id="UP000188603">
    <property type="component" value="Chromosome"/>
</dbReference>
<dbReference type="GO" id="GO:0005886">
    <property type="term" value="C:plasma membrane"/>
    <property type="evidence" value="ECO:0007669"/>
    <property type="project" value="UniProtKB-SubCell"/>
</dbReference>
<evidence type="ECO:0000256" key="7">
    <source>
        <dbReference type="RuleBase" id="RU363032"/>
    </source>
</evidence>
<dbReference type="AlphaFoldDB" id="A0A1U9K8X5"/>
<evidence type="ECO:0000256" key="1">
    <source>
        <dbReference type="ARBA" id="ARBA00004651"/>
    </source>
</evidence>
<keyword evidence="5 7" id="KW-1133">Transmembrane helix</keyword>
<dbReference type="SUPFAM" id="SSF161098">
    <property type="entry name" value="MetI-like"/>
    <property type="match status" value="1"/>
</dbReference>
<dbReference type="Gene3D" id="1.10.3720.10">
    <property type="entry name" value="MetI-like"/>
    <property type="match status" value="1"/>
</dbReference>
<evidence type="ECO:0000256" key="3">
    <source>
        <dbReference type="ARBA" id="ARBA00022475"/>
    </source>
</evidence>
<proteinExistence type="inferred from homology"/>
<keyword evidence="4 7" id="KW-0812">Transmembrane</keyword>
<keyword evidence="2 7" id="KW-0813">Transport</keyword>
<sequence>MTQESTMSVSNEMVMKRTTLVKWDWGIIIACIPVTMYVLIGIFGPIFIDFDPTKTFTGSRLLPPGSVLENGKTAWLGTDQVGRDILSQIIYGTRISLLVSLATVLIGGSVGVLLGLISGYFGGLVDSIIMRIADIQLAFPAILLAILIAGVLGPSITNVIITLSITRWVTFARVTRGATMATKKREFVDSARVLGVSNLKILFKHVFPMCVSPLMVIITVQIGLVIISEASLSFLGLGVPPSQPSWGLLISHGRDYINSAWWIATMPGIALAILVVSVGFLGDKLRDKFDPSLD</sequence>
<keyword evidence="6 7" id="KW-0472">Membrane</keyword>
<feature type="transmembrane region" description="Helical" evidence="7">
    <location>
        <begin position="25"/>
        <end position="48"/>
    </location>
</feature>
<name>A0A1U9K8X5_9BACL</name>
<evidence type="ECO:0000256" key="4">
    <source>
        <dbReference type="ARBA" id="ARBA00022692"/>
    </source>
</evidence>